<sequence length="203" mass="21130">MGNGRSRGPSRSADPRTAGSSLAAGVIDDATEDGPSDVQGPDMLSITAEVPGHGVLRRRVVCPLSMPGSGRRLVGRAVGFRHRRLDSDDVDDIVVVRWPDEVAEALEPFRPQGPGALRARAWRFLAGCGAVTAVGGILLTVVLLIGIVSTGGELFADLPPGFRPGVALAVSAGAVVLGLCAFAFCETRMSRALSSPDPRRAPR</sequence>
<keyword evidence="4" id="KW-1185">Reference proteome</keyword>
<dbReference type="STRING" id="758803.SAMN05421803_101889"/>
<evidence type="ECO:0000313" key="4">
    <source>
        <dbReference type="Proteomes" id="UP000184452"/>
    </source>
</evidence>
<accession>A0A1M6D1D1</accession>
<reference evidence="3 4" key="1">
    <citation type="submission" date="2016-11" db="EMBL/GenBank/DDBJ databases">
        <authorList>
            <person name="Jaros S."/>
            <person name="Januszkiewicz K."/>
            <person name="Wedrychowicz H."/>
        </authorList>
    </citation>
    <scope>NUCLEOTIDE SEQUENCE [LARGE SCALE GENOMIC DNA]</scope>
    <source>
        <strain evidence="3 4">CGMCC 4.5723</strain>
    </source>
</reference>
<dbReference type="Proteomes" id="UP000184452">
    <property type="component" value="Unassembled WGS sequence"/>
</dbReference>
<feature type="transmembrane region" description="Helical" evidence="2">
    <location>
        <begin position="165"/>
        <end position="185"/>
    </location>
</feature>
<feature type="transmembrane region" description="Helical" evidence="2">
    <location>
        <begin position="124"/>
        <end position="145"/>
    </location>
</feature>
<evidence type="ECO:0000313" key="3">
    <source>
        <dbReference type="EMBL" id="SHI67030.1"/>
    </source>
</evidence>
<gene>
    <name evidence="3" type="ORF">SAMN05421803_101889</name>
</gene>
<keyword evidence="2" id="KW-0812">Transmembrane</keyword>
<feature type="region of interest" description="Disordered" evidence="1">
    <location>
        <begin position="1"/>
        <end position="40"/>
    </location>
</feature>
<protein>
    <submittedName>
        <fullName evidence="3">Uncharacterized protein</fullName>
    </submittedName>
</protein>
<keyword evidence="2" id="KW-0472">Membrane</keyword>
<keyword evidence="2" id="KW-1133">Transmembrane helix</keyword>
<organism evidence="3 4">
    <name type="scientific">Nocardiopsis flavescens</name>
    <dbReference type="NCBI Taxonomy" id="758803"/>
    <lineage>
        <taxon>Bacteria</taxon>
        <taxon>Bacillati</taxon>
        <taxon>Actinomycetota</taxon>
        <taxon>Actinomycetes</taxon>
        <taxon>Streptosporangiales</taxon>
        <taxon>Nocardiopsidaceae</taxon>
        <taxon>Nocardiopsis</taxon>
    </lineage>
</organism>
<dbReference type="AlphaFoldDB" id="A0A1M6D1D1"/>
<dbReference type="EMBL" id="FQZK01000001">
    <property type="protein sequence ID" value="SHI67030.1"/>
    <property type="molecule type" value="Genomic_DNA"/>
</dbReference>
<name>A0A1M6D1D1_9ACTN</name>
<evidence type="ECO:0000256" key="1">
    <source>
        <dbReference type="SAM" id="MobiDB-lite"/>
    </source>
</evidence>
<evidence type="ECO:0000256" key="2">
    <source>
        <dbReference type="SAM" id="Phobius"/>
    </source>
</evidence>
<proteinExistence type="predicted"/>